<evidence type="ECO:0000313" key="11">
    <source>
        <dbReference type="Proteomes" id="UP000005627"/>
    </source>
</evidence>
<dbReference type="HAMAP" id="MF_03232">
    <property type="entry name" value="YFT2"/>
    <property type="match status" value="1"/>
</dbReference>
<feature type="transmembrane region" description="Helical" evidence="9">
    <location>
        <begin position="196"/>
        <end position="222"/>
    </location>
</feature>
<dbReference type="InterPro" id="IPR046398">
    <property type="entry name" value="YFT2"/>
</dbReference>
<comment type="catalytic activity">
    <reaction evidence="8">
        <text>(5Z,8Z,11Z,14Z)-eicosatetraenoyl-CoA + H2O = S-(5Z,8Z,11Z,14Z-eicosatetraenoyl)-4'-phosphopantetheine + adenosine 3',5'-bisphosphate + 2 H(+)</text>
        <dbReference type="Rhea" id="RHEA:65568"/>
        <dbReference type="ChEBI" id="CHEBI:15377"/>
        <dbReference type="ChEBI" id="CHEBI:15378"/>
        <dbReference type="ChEBI" id="CHEBI:57368"/>
        <dbReference type="ChEBI" id="CHEBI:58343"/>
        <dbReference type="ChEBI" id="CHEBI:156554"/>
    </reaction>
</comment>
<feature type="transmembrane region" description="Helical" evidence="9">
    <location>
        <begin position="228"/>
        <end position="246"/>
    </location>
</feature>
<keyword evidence="5 8" id="KW-1133">Transmembrane helix</keyword>
<evidence type="ECO:0000256" key="6">
    <source>
        <dbReference type="ARBA" id="ARBA00023098"/>
    </source>
</evidence>
<dbReference type="RefSeq" id="XP_003681731.1">
    <property type="nucleotide sequence ID" value="XM_003681683.1"/>
</dbReference>
<evidence type="ECO:0000256" key="5">
    <source>
        <dbReference type="ARBA" id="ARBA00022989"/>
    </source>
</evidence>
<dbReference type="GO" id="GO:0140042">
    <property type="term" value="P:lipid droplet formation"/>
    <property type="evidence" value="ECO:0007669"/>
    <property type="project" value="UniProtKB-UniRule"/>
</dbReference>
<dbReference type="HOGENOM" id="CLU_086757_0_0_1"/>
<dbReference type="AlphaFoldDB" id="G8ZV76"/>
<organism evidence="10 11">
    <name type="scientific">Torulaspora delbrueckii</name>
    <name type="common">Yeast</name>
    <name type="synonym">Candida colliculosa</name>
    <dbReference type="NCBI Taxonomy" id="4950"/>
    <lineage>
        <taxon>Eukaryota</taxon>
        <taxon>Fungi</taxon>
        <taxon>Dikarya</taxon>
        <taxon>Ascomycota</taxon>
        <taxon>Saccharomycotina</taxon>
        <taxon>Saccharomycetes</taxon>
        <taxon>Saccharomycetales</taxon>
        <taxon>Saccharomycetaceae</taxon>
        <taxon>Torulaspora</taxon>
    </lineage>
</organism>
<evidence type="ECO:0000256" key="7">
    <source>
        <dbReference type="ARBA" id="ARBA00023136"/>
    </source>
</evidence>
<protein>
    <recommendedName>
        <fullName evidence="8">Acyl-coenzyme A diphosphatase YFT2</fullName>
        <ecNumber evidence="8">3.6.1.-</ecNumber>
    </recommendedName>
    <alternativeName>
        <fullName evidence="8">FIT family protein YFT2</fullName>
    </alternativeName>
</protein>
<evidence type="ECO:0000256" key="4">
    <source>
        <dbReference type="ARBA" id="ARBA00022824"/>
    </source>
</evidence>
<dbReference type="GO" id="GO:0005788">
    <property type="term" value="C:endoplasmic reticulum lumen"/>
    <property type="evidence" value="ECO:0007669"/>
    <property type="project" value="EnsemblFungi"/>
</dbReference>
<keyword evidence="8" id="KW-0594">Phospholipid biosynthesis</keyword>
<evidence type="ECO:0000256" key="3">
    <source>
        <dbReference type="ARBA" id="ARBA00022801"/>
    </source>
</evidence>
<feature type="active site" evidence="8">
    <location>
        <position position="223"/>
    </location>
</feature>
<comment type="similarity">
    <text evidence="8">Belongs to the FIT family. Yeast FIT2A/YFT2 subfamily.</text>
</comment>
<evidence type="ECO:0000256" key="8">
    <source>
        <dbReference type="HAMAP-Rule" id="MF_03232"/>
    </source>
</evidence>
<dbReference type="EMBL" id="HE616746">
    <property type="protein sequence ID" value="CCE92520.1"/>
    <property type="molecule type" value="Genomic_DNA"/>
</dbReference>
<dbReference type="STRING" id="1076872.G8ZV76"/>
<keyword evidence="8" id="KW-1208">Phospholipid metabolism</keyword>
<keyword evidence="2 8" id="KW-0812">Transmembrane</keyword>
<comment type="subcellular location">
    <subcellularLocation>
        <location evidence="1 8">Endoplasmic reticulum membrane</location>
        <topology evidence="1 8">Multi-pass membrane protein</topology>
    </subcellularLocation>
</comment>
<comment type="catalytic activity">
    <reaction evidence="8">
        <text>(9Z)-octadecenoyl-CoA + H2O = S-(9Z-octadecenoyl)-4'-phosphopantetheine + adenosine 3',5'-bisphosphate + 2 H(+)</text>
        <dbReference type="Rhea" id="RHEA:65564"/>
        <dbReference type="ChEBI" id="CHEBI:15377"/>
        <dbReference type="ChEBI" id="CHEBI:15378"/>
        <dbReference type="ChEBI" id="CHEBI:57387"/>
        <dbReference type="ChEBI" id="CHEBI:58343"/>
        <dbReference type="ChEBI" id="CHEBI:156553"/>
    </reaction>
</comment>
<evidence type="ECO:0000256" key="1">
    <source>
        <dbReference type="ARBA" id="ARBA00004477"/>
    </source>
</evidence>
<dbReference type="EC" id="3.6.1.-" evidence="8"/>
<name>G8ZV76_TORDE</name>
<feature type="transmembrane region" description="Helical" evidence="9">
    <location>
        <begin position="159"/>
        <end position="175"/>
    </location>
</feature>
<feature type="transmembrane region" description="Helical" evidence="9">
    <location>
        <begin position="12"/>
        <end position="31"/>
    </location>
</feature>
<dbReference type="GO" id="GO:0008654">
    <property type="term" value="P:phospholipid biosynthetic process"/>
    <property type="evidence" value="ECO:0007669"/>
    <property type="project" value="UniProtKB-KW"/>
</dbReference>
<dbReference type="OrthoDB" id="5579088at2759"/>
<feature type="active site" evidence="8">
    <location>
        <position position="162"/>
    </location>
</feature>
<dbReference type="PANTHER" id="PTHR23129:SF0">
    <property type="entry name" value="ACYL-COENZYME A DIPHOSPHATASE FITM2"/>
    <property type="match status" value="1"/>
</dbReference>
<dbReference type="KEGG" id="tdl:TDEL_0E02770"/>
<feature type="transmembrane region" description="Helical" evidence="9">
    <location>
        <begin position="109"/>
        <end position="129"/>
    </location>
</feature>
<keyword evidence="4 8" id="KW-0256">Endoplasmic reticulum</keyword>
<keyword evidence="3 8" id="KW-0378">Hydrolase</keyword>
<gene>
    <name evidence="10" type="primary">TDEL0E02770</name>
    <name evidence="8" type="synonym">FIT2A</name>
    <name evidence="8" type="synonym">YFT2</name>
    <name evidence="10" type="ORF">TDEL_0E02770</name>
</gene>
<evidence type="ECO:0000256" key="9">
    <source>
        <dbReference type="SAM" id="Phobius"/>
    </source>
</evidence>
<comment type="catalytic activity">
    <reaction evidence="8">
        <text>an acyl-CoA + H2O = an acyl-4'-phosphopantetheine + adenosine 3',5'-bisphosphate + 2 H(+)</text>
        <dbReference type="Rhea" id="RHEA:50044"/>
        <dbReference type="ChEBI" id="CHEBI:15377"/>
        <dbReference type="ChEBI" id="CHEBI:15378"/>
        <dbReference type="ChEBI" id="CHEBI:58342"/>
        <dbReference type="ChEBI" id="CHEBI:58343"/>
        <dbReference type="ChEBI" id="CHEBI:132023"/>
    </reaction>
</comment>
<dbReference type="GO" id="GO:0010945">
    <property type="term" value="F:coenzyme A diphosphatase activity"/>
    <property type="evidence" value="ECO:0007669"/>
    <property type="project" value="InterPro"/>
</dbReference>
<accession>G8ZV76</accession>
<dbReference type="PANTHER" id="PTHR23129">
    <property type="entry name" value="ACYL-COENZYME A DIPHOSPHATASE FITM2"/>
    <property type="match status" value="1"/>
</dbReference>
<dbReference type="Proteomes" id="UP000005627">
    <property type="component" value="Chromosome 5"/>
</dbReference>
<dbReference type="Pfam" id="PF10261">
    <property type="entry name" value="FIT"/>
    <property type="match status" value="1"/>
</dbReference>
<evidence type="ECO:0000256" key="2">
    <source>
        <dbReference type="ARBA" id="ARBA00022692"/>
    </source>
</evidence>
<proteinExistence type="inferred from homology"/>
<keyword evidence="7 8" id="KW-0472">Membrane</keyword>
<dbReference type="GO" id="GO:0005789">
    <property type="term" value="C:endoplasmic reticulum membrane"/>
    <property type="evidence" value="ECO:0007669"/>
    <property type="project" value="UniProtKB-SubCell"/>
</dbReference>
<dbReference type="eggNOG" id="KOG3750">
    <property type="taxonomic scope" value="Eukaryota"/>
</dbReference>
<sequence>MLLLIPEVTPKIAASIYPLELVLGCVIAWILGEDRLELQRRTYYLLESKNIINGIFAYKGNLVWTVDFVCLALVQIYVKCRNHALLPRDARTNSSGPLKSLLKQYTSKIILKNVLLAITFFIIDSIFVLTGGSCLNGDVTRSAERCRISGGQWQGGFDISGHFCFLVNISMILWLELSQFRSYMERESVVFPVSKVVNGVLVVSSGVLGIWVLMLMVTAVYYHTVLEKVLGCALGYVCVLVMYWLIPRSRRFNGLLYS</sequence>
<dbReference type="GeneID" id="11503921"/>
<keyword evidence="8" id="KW-0444">Lipid biosynthesis</keyword>
<dbReference type="FunCoup" id="G8ZV76">
    <property type="interactions" value="47"/>
</dbReference>
<reference evidence="10 11" key="1">
    <citation type="journal article" date="2011" name="Proc. Natl. Acad. Sci. U.S.A.">
        <title>Evolutionary erosion of yeast sex chromosomes by mating-type switching accidents.</title>
        <authorList>
            <person name="Gordon J.L."/>
            <person name="Armisen D."/>
            <person name="Proux-Wera E."/>
            <person name="Oheigeartaigh S.S."/>
            <person name="Byrne K.P."/>
            <person name="Wolfe K.H."/>
        </authorList>
    </citation>
    <scope>NUCLEOTIDE SEQUENCE [LARGE SCALE GENOMIC DNA]</scope>
    <source>
        <strain evidence="11">ATCC 10662 / CBS 1146 / NBRC 0425 / NCYC 2629 / NRRL Y-866</strain>
    </source>
</reference>
<dbReference type="InterPro" id="IPR019388">
    <property type="entry name" value="FIT"/>
</dbReference>
<keyword evidence="6" id="KW-0443">Lipid metabolism</keyword>
<comment type="catalytic activity">
    <reaction evidence="8">
        <text>hexadecanoyl-CoA + H2O = S-hexadecanoyl-4'-phosphopantetheine + adenosine 3',5'-bisphosphate + 2 H(+)</text>
        <dbReference type="Rhea" id="RHEA:50032"/>
        <dbReference type="ChEBI" id="CHEBI:15377"/>
        <dbReference type="ChEBI" id="CHEBI:15378"/>
        <dbReference type="ChEBI" id="CHEBI:57379"/>
        <dbReference type="ChEBI" id="CHEBI:58343"/>
        <dbReference type="ChEBI" id="CHEBI:132018"/>
    </reaction>
</comment>
<comment type="function">
    <text evidence="8">Fatty acyl-coenzyme A (CoA) diphosphatase that hydrolyzes fatty acyl-CoA to yield acyl-4'-phosphopantetheine and adenosine 3',5'-bisphosphate. Preferentially hydrolyzes unsaturated long-chain acyl-CoA substrates in the endoplasmic reticulum (ER) lumen. This catalytic activity is required for maintaining ER structure and for lipid droplets (LDs) biogenesis, which are lipid storage organelles involved in maintaining lipid and energy homeostasis. May directly bind to diacylglycerol (DAGs) and triacylglycerol, which is also important for LD biogenesis. May support directional budding of nacent LDs from the ER into the cytosol by reducing DAG levels at sites of LD formation. May play a role in the regulation of cell morphology and cytoskeletal organization). Involved in phospholipid biosynthesis.</text>
</comment>
<keyword evidence="11" id="KW-1185">Reference proteome</keyword>
<dbReference type="InParanoid" id="G8ZV76"/>
<evidence type="ECO:0000313" key="10">
    <source>
        <dbReference type="EMBL" id="CCE92520.1"/>
    </source>
</evidence>